<dbReference type="EMBL" id="BMGB01000001">
    <property type="protein sequence ID" value="GGB06098.1"/>
    <property type="molecule type" value="Genomic_DNA"/>
</dbReference>
<evidence type="ECO:0000313" key="1">
    <source>
        <dbReference type="EMBL" id="GGB06098.1"/>
    </source>
</evidence>
<reference evidence="1" key="2">
    <citation type="submission" date="2020-09" db="EMBL/GenBank/DDBJ databases">
        <authorList>
            <person name="Sun Q."/>
            <person name="Zhou Y."/>
        </authorList>
    </citation>
    <scope>NUCLEOTIDE SEQUENCE</scope>
    <source>
        <strain evidence="1">CGMCC 1.12813</strain>
    </source>
</reference>
<comment type="caution">
    <text evidence="1">The sequence shown here is derived from an EMBL/GenBank/DDBJ whole genome shotgun (WGS) entry which is preliminary data.</text>
</comment>
<accession>A0A916SNH1</accession>
<dbReference type="Pfam" id="PF20321">
    <property type="entry name" value="DUF6616"/>
    <property type="match status" value="1"/>
</dbReference>
<name>A0A916SNH1_9MICO</name>
<dbReference type="RefSeq" id="WP_188510558.1">
    <property type="nucleotide sequence ID" value="NZ_BMGB01000001.1"/>
</dbReference>
<keyword evidence="2" id="KW-1185">Reference proteome</keyword>
<dbReference type="InterPro" id="IPR046724">
    <property type="entry name" value="DUF6616"/>
</dbReference>
<organism evidence="1 2">
    <name type="scientific">Conyzicola nivalis</name>
    <dbReference type="NCBI Taxonomy" id="1477021"/>
    <lineage>
        <taxon>Bacteria</taxon>
        <taxon>Bacillati</taxon>
        <taxon>Actinomycetota</taxon>
        <taxon>Actinomycetes</taxon>
        <taxon>Micrococcales</taxon>
        <taxon>Microbacteriaceae</taxon>
        <taxon>Conyzicola</taxon>
    </lineage>
</organism>
<sequence length="110" mass="11981">MYTVVEHWTPTQLFIEASAQERESLFGKVGAAMPQLQAAGVTCLGWGRAQAAPNSTEHDWIAVWQMTSTAAVAEFFEAVAAAGWYDYFDQVNTLSELVPVPDALGQLMSV</sequence>
<evidence type="ECO:0000313" key="2">
    <source>
        <dbReference type="Proteomes" id="UP000606922"/>
    </source>
</evidence>
<gene>
    <name evidence="1" type="ORF">GCM10010979_21010</name>
</gene>
<proteinExistence type="predicted"/>
<dbReference type="AlphaFoldDB" id="A0A916SNH1"/>
<protein>
    <submittedName>
        <fullName evidence="1">Uncharacterized protein</fullName>
    </submittedName>
</protein>
<reference evidence="1" key="1">
    <citation type="journal article" date="2014" name="Int. J. Syst. Evol. Microbiol.">
        <title>Complete genome sequence of Corynebacterium casei LMG S-19264T (=DSM 44701T), isolated from a smear-ripened cheese.</title>
        <authorList>
            <consortium name="US DOE Joint Genome Institute (JGI-PGF)"/>
            <person name="Walter F."/>
            <person name="Albersmeier A."/>
            <person name="Kalinowski J."/>
            <person name="Ruckert C."/>
        </authorList>
    </citation>
    <scope>NUCLEOTIDE SEQUENCE</scope>
    <source>
        <strain evidence="1">CGMCC 1.12813</strain>
    </source>
</reference>
<dbReference type="Proteomes" id="UP000606922">
    <property type="component" value="Unassembled WGS sequence"/>
</dbReference>